<dbReference type="Gene3D" id="1.10.1220.10">
    <property type="entry name" value="Met repressor-like"/>
    <property type="match status" value="1"/>
</dbReference>
<dbReference type="InterPro" id="IPR013321">
    <property type="entry name" value="Arc_rbn_hlx_hlx"/>
</dbReference>
<sequence length="83" mass="9575">MLTVRLPPDLEQRLVAFARYQHKSKSEVIKEALEKMLAQEQVPQDSYTLGEAYFGRYESHDGTLSVTYKDKLKGKLNAKFDSH</sequence>
<organism evidence="1 2">
    <name type="scientific">Acinetobacter populi</name>
    <dbReference type="NCBI Taxonomy" id="1582270"/>
    <lineage>
        <taxon>Bacteria</taxon>
        <taxon>Pseudomonadati</taxon>
        <taxon>Pseudomonadota</taxon>
        <taxon>Gammaproteobacteria</taxon>
        <taxon>Moraxellales</taxon>
        <taxon>Moraxellaceae</taxon>
        <taxon>Acinetobacter</taxon>
    </lineage>
</organism>
<dbReference type="InterPro" id="IPR010985">
    <property type="entry name" value="Ribbon_hlx_hlx"/>
</dbReference>
<dbReference type="Proteomes" id="UP000196536">
    <property type="component" value="Unassembled WGS sequence"/>
</dbReference>
<proteinExistence type="predicted"/>
<dbReference type="GO" id="GO:0006355">
    <property type="term" value="P:regulation of DNA-templated transcription"/>
    <property type="evidence" value="ECO:0007669"/>
    <property type="project" value="InterPro"/>
</dbReference>
<dbReference type="CDD" id="cd22233">
    <property type="entry name" value="RHH_CopAso-like"/>
    <property type="match status" value="1"/>
</dbReference>
<evidence type="ECO:0000313" key="2">
    <source>
        <dbReference type="Proteomes" id="UP000196536"/>
    </source>
</evidence>
<gene>
    <name evidence="1" type="ORF">CAP51_01575</name>
</gene>
<dbReference type="OrthoDB" id="9812023at2"/>
<accession>A0A1Z9Z1L0</accession>
<dbReference type="AlphaFoldDB" id="A0A1Z9Z1L0"/>
<evidence type="ECO:0000313" key="1">
    <source>
        <dbReference type="EMBL" id="OUY08340.1"/>
    </source>
</evidence>
<keyword evidence="2" id="KW-1185">Reference proteome</keyword>
<dbReference type="SUPFAM" id="SSF47598">
    <property type="entry name" value="Ribbon-helix-helix"/>
    <property type="match status" value="1"/>
</dbReference>
<dbReference type="RefSeq" id="WP_087618980.1">
    <property type="nucleotide sequence ID" value="NZ_JAKVJF010000001.1"/>
</dbReference>
<name>A0A1Z9Z1L0_9GAMM</name>
<comment type="caution">
    <text evidence="1">The sequence shown here is derived from an EMBL/GenBank/DDBJ whole genome shotgun (WGS) entry which is preliminary data.</text>
</comment>
<dbReference type="EMBL" id="NEXX01000001">
    <property type="protein sequence ID" value="OUY08340.1"/>
    <property type="molecule type" value="Genomic_DNA"/>
</dbReference>
<protein>
    <submittedName>
        <fullName evidence="1">CopG family transcriptional regulator</fullName>
    </submittedName>
</protein>
<reference evidence="1 2" key="1">
    <citation type="submission" date="2017-05" db="EMBL/GenBank/DDBJ databases">
        <title>Acinetobacter populi ANC 5415 (= PBJ7), whole genome shotgun sequencing project.</title>
        <authorList>
            <person name="Nemec A."/>
            <person name="Radolfova-Krizova L."/>
        </authorList>
    </citation>
    <scope>NUCLEOTIDE SEQUENCE [LARGE SCALE GENOMIC DNA]</scope>
    <source>
        <strain evidence="1 2">PBJ7</strain>
    </source>
</reference>